<dbReference type="InterPro" id="IPR029488">
    <property type="entry name" value="Hmw/CFAP97"/>
</dbReference>
<reference evidence="3" key="2">
    <citation type="submission" date="2015-11" db="UniProtKB">
        <authorList>
            <consortium name="Ensembl"/>
        </authorList>
    </citation>
    <scope>IDENTIFICATION</scope>
    <source>
        <strain evidence="3">Tuebingen</strain>
    </source>
</reference>
<dbReference type="eggNOG" id="ENOG502RZDZ">
    <property type="taxonomic scope" value="Eukaryota"/>
</dbReference>
<dbReference type="OMA" id="MHKSYQP"/>
<dbReference type="GeneTree" id="ENSGT00940000164099"/>
<dbReference type="Ensembl" id="ENSDART00000168637.2">
    <property type="protein sequence ID" value="ENSDARP00000138586.1"/>
    <property type="gene ID" value="ENSDARG00000101455.3"/>
</dbReference>
<evidence type="ECO:0000313" key="5">
    <source>
        <dbReference type="RefSeq" id="XP_697280.2"/>
    </source>
</evidence>
<keyword evidence="7" id="KW-1267">Proteomics identification</keyword>
<dbReference type="EMBL" id="BX005109">
    <property type="status" value="NOT_ANNOTATED_CDS"/>
    <property type="molecule type" value="Genomic_DNA"/>
</dbReference>
<evidence type="ECO:0000313" key="4">
    <source>
        <dbReference type="Proteomes" id="UP000000437"/>
    </source>
</evidence>
<keyword evidence="4" id="KW-1185">Reference proteome</keyword>
<evidence type="ECO:0000313" key="3">
    <source>
        <dbReference type="Ensembl" id="ENSDARP00000138586"/>
    </source>
</evidence>
<evidence type="ECO:0000256" key="2">
    <source>
        <dbReference type="SAM" id="MobiDB-lite"/>
    </source>
</evidence>
<dbReference type="RefSeq" id="XP_697280.2">
    <property type="nucleotide sequence ID" value="XM_692188.4"/>
</dbReference>
<sequence>MYKSYQPLKPATNKFLQQKWDQTQYQEHRNKVKEASPVVDTKGIQTPAHVQHKLKKVQMQEERLSIIERDNRLLSSRLNIISRSKGIVDHWNHSSRCSLNAEKRRENLLQVTNENLAIYQRITTQKSDYRRELWESDWEKVERRRDDIARYPRGLTSKQQKAGKTVQFNGKSCERRESSSSGVEDESTSTTED</sequence>
<dbReference type="ZFIN" id="ZDB-GENE-131127-514">
    <property type="gene designation" value="si:ch211-284k5.2"/>
</dbReference>
<organism evidence="3">
    <name type="scientific">Danio rerio</name>
    <name type="common">Zebrafish</name>
    <name type="synonym">Brachydanio rerio</name>
    <dbReference type="NCBI Taxonomy" id="7955"/>
    <lineage>
        <taxon>Eukaryota</taxon>
        <taxon>Metazoa</taxon>
        <taxon>Chordata</taxon>
        <taxon>Craniata</taxon>
        <taxon>Vertebrata</taxon>
        <taxon>Euteleostomi</taxon>
        <taxon>Actinopterygii</taxon>
        <taxon>Neopterygii</taxon>
        <taxon>Teleostei</taxon>
        <taxon>Ostariophysi</taxon>
        <taxon>Cypriniformes</taxon>
        <taxon>Danionidae</taxon>
        <taxon>Danioninae</taxon>
        <taxon>Danio</taxon>
    </lineage>
</organism>
<proteinExistence type="evidence at protein level"/>
<dbReference type="ExpressionAtlas" id="A0A0R4IW21">
    <property type="expression patterns" value="baseline"/>
</dbReference>
<evidence type="ECO:0007829" key="7">
    <source>
        <dbReference type="PeptideAtlas" id="A0A0R4IW21"/>
    </source>
</evidence>
<feature type="region of interest" description="Disordered" evidence="2">
    <location>
        <begin position="149"/>
        <end position="193"/>
    </location>
</feature>
<evidence type="ECO:0000256" key="1">
    <source>
        <dbReference type="ARBA" id="ARBA00008315"/>
    </source>
</evidence>
<dbReference type="AlphaFoldDB" id="A0A0R4IW21"/>
<dbReference type="OrthoDB" id="2163395at2759"/>
<reference evidence="3 4" key="1">
    <citation type="journal article" date="2013" name="Nature">
        <title>The zebrafish reference genome sequence and its relationship to the human genome.</title>
        <authorList>
            <consortium name="Genome Reference Consortium Zebrafish"/>
            <person name="Howe K."/>
            <person name="Clark M.D."/>
            <person name="Torroja C.F."/>
            <person name="Torrance J."/>
            <person name="Berthelot C."/>
            <person name="Muffato M."/>
            <person name="Collins J.E."/>
            <person name="Humphray S."/>
            <person name="McLaren K."/>
            <person name="Matthews L."/>
            <person name="McLaren S."/>
            <person name="Sealy I."/>
            <person name="Caccamo M."/>
            <person name="Churcher C."/>
            <person name="Scott C."/>
            <person name="Barrett J.C."/>
            <person name="Koch R."/>
            <person name="Rauch G.J."/>
            <person name="White S."/>
            <person name="Chow W."/>
            <person name="Kilian B."/>
            <person name="Quintais L.T."/>
            <person name="Guerra-Assuncao J.A."/>
            <person name="Zhou Y."/>
            <person name="Gu Y."/>
            <person name="Yen J."/>
            <person name="Vogel J.H."/>
            <person name="Eyre T."/>
            <person name="Redmond S."/>
            <person name="Banerjee R."/>
            <person name="Chi J."/>
            <person name="Fu B."/>
            <person name="Langley E."/>
            <person name="Maguire S.F."/>
            <person name="Laird G.K."/>
            <person name="Lloyd D."/>
            <person name="Kenyon E."/>
            <person name="Donaldson S."/>
            <person name="Sehra H."/>
            <person name="Almeida-King J."/>
            <person name="Loveland J."/>
            <person name="Trevanion S."/>
            <person name="Jones M."/>
            <person name="Quail M."/>
            <person name="Willey D."/>
            <person name="Hunt A."/>
            <person name="Burton J."/>
            <person name="Sims S."/>
            <person name="McLay K."/>
            <person name="Plumb B."/>
            <person name="Davis J."/>
            <person name="Clee C."/>
            <person name="Oliver K."/>
            <person name="Clark R."/>
            <person name="Riddle C."/>
            <person name="Elliot D."/>
            <person name="Eliott D."/>
            <person name="Threadgold G."/>
            <person name="Harden G."/>
            <person name="Ware D."/>
            <person name="Begum S."/>
            <person name="Mortimore B."/>
            <person name="Mortimer B."/>
            <person name="Kerry G."/>
            <person name="Heath P."/>
            <person name="Phillimore B."/>
            <person name="Tracey A."/>
            <person name="Corby N."/>
            <person name="Dunn M."/>
            <person name="Johnson C."/>
            <person name="Wood J."/>
            <person name="Clark S."/>
            <person name="Pelan S."/>
            <person name="Griffiths G."/>
            <person name="Smith M."/>
            <person name="Glithero R."/>
            <person name="Howden P."/>
            <person name="Barker N."/>
            <person name="Lloyd C."/>
            <person name="Stevens C."/>
            <person name="Harley J."/>
            <person name="Holt K."/>
            <person name="Panagiotidis G."/>
            <person name="Lovell J."/>
            <person name="Beasley H."/>
            <person name="Henderson C."/>
            <person name="Gordon D."/>
            <person name="Auger K."/>
            <person name="Wright D."/>
            <person name="Collins J."/>
            <person name="Raisen C."/>
            <person name="Dyer L."/>
            <person name="Leung K."/>
            <person name="Robertson L."/>
            <person name="Ambridge K."/>
            <person name="Leongamornlert D."/>
            <person name="McGuire S."/>
            <person name="Gilderthorp R."/>
            <person name="Griffiths C."/>
            <person name="Manthravadi D."/>
            <person name="Nichol S."/>
            <person name="Barker G."/>
            <person name="Whitehead S."/>
            <person name="Kay M."/>
            <person name="Brown J."/>
            <person name="Murnane C."/>
            <person name="Gray E."/>
            <person name="Humphries M."/>
            <person name="Sycamore N."/>
            <person name="Barker D."/>
            <person name="Saunders D."/>
            <person name="Wallis J."/>
            <person name="Babbage A."/>
            <person name="Hammond S."/>
            <person name="Mashreghi-Mohammadi M."/>
            <person name="Barr L."/>
            <person name="Martin S."/>
            <person name="Wray P."/>
            <person name="Ellington A."/>
            <person name="Matthews N."/>
            <person name="Ellwood M."/>
            <person name="Woodmansey R."/>
            <person name="Clark G."/>
            <person name="Cooper J."/>
            <person name="Cooper J."/>
            <person name="Tromans A."/>
            <person name="Grafham D."/>
            <person name="Skuce C."/>
            <person name="Pandian R."/>
            <person name="Andrews R."/>
            <person name="Harrison E."/>
            <person name="Kimberley A."/>
            <person name="Garnett J."/>
            <person name="Fosker N."/>
            <person name="Hall R."/>
            <person name="Garner P."/>
            <person name="Kelly D."/>
            <person name="Bird C."/>
            <person name="Palmer S."/>
            <person name="Gehring I."/>
            <person name="Berger A."/>
            <person name="Dooley C.M."/>
            <person name="Ersan-Urun Z."/>
            <person name="Eser C."/>
            <person name="Geiger H."/>
            <person name="Geisler M."/>
            <person name="Karotki L."/>
            <person name="Kirn A."/>
            <person name="Konantz J."/>
            <person name="Konantz M."/>
            <person name="Oberlander M."/>
            <person name="Rudolph-Geiger S."/>
            <person name="Teucke M."/>
            <person name="Lanz C."/>
            <person name="Raddatz G."/>
            <person name="Osoegawa K."/>
            <person name="Zhu B."/>
            <person name="Rapp A."/>
            <person name="Widaa S."/>
            <person name="Langford C."/>
            <person name="Yang F."/>
            <person name="Schuster S.C."/>
            <person name="Carter N.P."/>
            <person name="Harrow J."/>
            <person name="Ning Z."/>
            <person name="Herrero J."/>
            <person name="Searle S.M."/>
            <person name="Enright A."/>
            <person name="Geisler R."/>
            <person name="Plasterk R.H."/>
            <person name="Lee C."/>
            <person name="Westerfield M."/>
            <person name="de Jong P.J."/>
            <person name="Zon L.I."/>
            <person name="Postlethwait J.H."/>
            <person name="Nusslein-Volhard C."/>
            <person name="Hubbard T.J."/>
            <person name="Roest Crollius H."/>
            <person name="Rogers J."/>
            <person name="Stemple D.L."/>
        </authorList>
    </citation>
    <scope>NUCLEOTIDE SEQUENCE [LARGE SCALE GENOMIC DNA]</scope>
    <source>
        <strain evidence="3">Tuebingen</strain>
    </source>
</reference>
<accession>A0A8N7TFL7</accession>
<accession>A0A0R4IW21</accession>
<dbReference type="Proteomes" id="UP000000437">
    <property type="component" value="Chromosome 25"/>
</dbReference>
<feature type="compositionally biased region" description="Acidic residues" evidence="2">
    <location>
        <begin position="183"/>
        <end position="193"/>
    </location>
</feature>
<dbReference type="AGR" id="ZFIN:ZDB-GENE-131127-514"/>
<evidence type="ECO:0000313" key="6">
    <source>
        <dbReference type="ZFIN" id="ZDB-GENE-131127-514"/>
    </source>
</evidence>
<dbReference type="PANTHER" id="PTHR33768:SF6">
    <property type="entry name" value="SI:CH211-284K5.2"/>
    <property type="match status" value="1"/>
</dbReference>
<dbReference type="GeneID" id="568832"/>
<dbReference type="InterPro" id="IPR038792">
    <property type="entry name" value="CFAP97D1/2"/>
</dbReference>
<dbReference type="Pfam" id="PF13879">
    <property type="entry name" value="Hmw_CFAP97"/>
    <property type="match status" value="1"/>
</dbReference>
<dbReference type="PaxDb" id="7955-ENSDARP00000129715"/>
<dbReference type="Bgee" id="ENSDARG00000101455">
    <property type="expression patterns" value="Expressed in testis and 8 other cell types or tissues"/>
</dbReference>
<protein>
    <submittedName>
        <fullName evidence="3">Si:ch211-284k5.2</fullName>
    </submittedName>
    <submittedName>
        <fullName evidence="5">Sperm axonemal maintenance protein CFAP97D1 isoform X1</fullName>
    </submittedName>
</protein>
<dbReference type="PANTHER" id="PTHR33768">
    <property type="entry name" value="MIP11318P"/>
    <property type="match status" value="1"/>
</dbReference>
<feature type="compositionally biased region" description="Polar residues" evidence="2">
    <location>
        <begin position="156"/>
        <end position="170"/>
    </location>
</feature>
<comment type="similarity">
    <text evidence="1">Belongs to the CFAP97 family.</text>
</comment>
<reference evidence="5" key="3">
    <citation type="submission" date="2025-04" db="UniProtKB">
        <authorList>
            <consortium name="RefSeq"/>
        </authorList>
    </citation>
    <scope>IDENTIFICATION</scope>
    <source>
        <strain evidence="5">Tuebingen</strain>
    </source>
</reference>
<name>A0A0R4IW21_DANRE</name>
<gene>
    <name evidence="3 5 6" type="primary">si:ch211-284k5.2</name>
</gene>